<dbReference type="CDD" id="cd03136">
    <property type="entry name" value="GATase1_AraC_ArgR_like"/>
    <property type="match status" value="1"/>
</dbReference>
<dbReference type="PANTHER" id="PTHR43130:SF3">
    <property type="entry name" value="HTH-TYPE TRANSCRIPTIONAL REGULATOR RV1931C"/>
    <property type="match status" value="1"/>
</dbReference>
<dbReference type="Pfam" id="PF12833">
    <property type="entry name" value="HTH_18"/>
    <property type="match status" value="1"/>
</dbReference>
<dbReference type="Proteomes" id="UP001215503">
    <property type="component" value="Unassembled WGS sequence"/>
</dbReference>
<evidence type="ECO:0000259" key="4">
    <source>
        <dbReference type="PROSITE" id="PS01124"/>
    </source>
</evidence>
<dbReference type="RefSeq" id="WP_275820002.1">
    <property type="nucleotide sequence ID" value="NZ_JARHUD010000002.1"/>
</dbReference>
<feature type="domain" description="HTH araC/xylS-type" evidence="4">
    <location>
        <begin position="222"/>
        <end position="320"/>
    </location>
</feature>
<evidence type="ECO:0000256" key="3">
    <source>
        <dbReference type="SAM" id="MobiDB-lite"/>
    </source>
</evidence>
<comment type="caution">
    <text evidence="5">The sequence shown here is derived from an EMBL/GenBank/DDBJ whole genome shotgun (WGS) entry which is preliminary data.</text>
</comment>
<keyword evidence="6" id="KW-1185">Reference proteome</keyword>
<keyword evidence="2" id="KW-0804">Transcription</keyword>
<reference evidence="5 6" key="1">
    <citation type="submission" date="2023-03" db="EMBL/GenBank/DDBJ databases">
        <title>Fodinicurvata sp. CAU 1616 isolated from sea sendiment.</title>
        <authorList>
            <person name="Kim W."/>
        </authorList>
    </citation>
    <scope>NUCLEOTIDE SEQUENCE [LARGE SCALE GENOMIC DNA]</scope>
    <source>
        <strain evidence="5 6">CAU 1616</strain>
    </source>
</reference>
<organism evidence="5 6">
    <name type="scientific">Aquibaculum arenosum</name>
    <dbReference type="NCBI Taxonomy" id="3032591"/>
    <lineage>
        <taxon>Bacteria</taxon>
        <taxon>Pseudomonadati</taxon>
        <taxon>Pseudomonadota</taxon>
        <taxon>Alphaproteobacteria</taxon>
        <taxon>Rhodospirillales</taxon>
        <taxon>Rhodovibrionaceae</taxon>
        <taxon>Aquibaculum</taxon>
    </lineage>
</organism>
<name>A0ABT5YJ82_9PROT</name>
<dbReference type="EMBL" id="JARHUD010000002">
    <property type="protein sequence ID" value="MDF2094995.1"/>
    <property type="molecule type" value="Genomic_DNA"/>
</dbReference>
<evidence type="ECO:0000313" key="6">
    <source>
        <dbReference type="Proteomes" id="UP001215503"/>
    </source>
</evidence>
<protein>
    <submittedName>
        <fullName evidence="5">GlxA family transcriptional regulator</fullName>
    </submittedName>
</protein>
<gene>
    <name evidence="5" type="ORF">P2G67_03290</name>
</gene>
<proteinExistence type="predicted"/>
<dbReference type="InterPro" id="IPR018060">
    <property type="entry name" value="HTH_AraC"/>
</dbReference>
<dbReference type="PROSITE" id="PS01124">
    <property type="entry name" value="HTH_ARAC_FAMILY_2"/>
    <property type="match status" value="1"/>
</dbReference>
<dbReference type="InterPro" id="IPR029062">
    <property type="entry name" value="Class_I_gatase-like"/>
</dbReference>
<evidence type="ECO:0000313" key="5">
    <source>
        <dbReference type="EMBL" id="MDF2094995.1"/>
    </source>
</evidence>
<dbReference type="Gene3D" id="3.40.50.880">
    <property type="match status" value="1"/>
</dbReference>
<evidence type="ECO:0000256" key="2">
    <source>
        <dbReference type="ARBA" id="ARBA00023163"/>
    </source>
</evidence>
<dbReference type="Gene3D" id="1.10.10.60">
    <property type="entry name" value="Homeodomain-like"/>
    <property type="match status" value="1"/>
</dbReference>
<dbReference type="Pfam" id="PF01965">
    <property type="entry name" value="DJ-1_PfpI"/>
    <property type="match status" value="1"/>
</dbReference>
<dbReference type="SMART" id="SM00342">
    <property type="entry name" value="HTH_ARAC"/>
    <property type="match status" value="1"/>
</dbReference>
<keyword evidence="1" id="KW-0805">Transcription regulation</keyword>
<feature type="compositionally biased region" description="Basic and acidic residues" evidence="3">
    <location>
        <begin position="315"/>
        <end position="324"/>
    </location>
</feature>
<dbReference type="InterPro" id="IPR002818">
    <property type="entry name" value="DJ-1/PfpI"/>
</dbReference>
<sequence>MLTERNRETPQRVGFLLVPGFSMLCLVSAIEPLRVANQRGGGHLYSWHFFSADGEPVQASNGMAIVAEAPIAEVGPLPVVITVAGFDVDGQADPRIAAWLRHESVRGADLGALDTGPFLLARAGLLGGYRVTLHWEALPAFREAFPDIDARETLFEIDRNRFTCSGGTAALDLMLHLISLGHGAELARRVSEQFIHDQIRAPEEQQRMPADRRVGARSERLADILETMEGNMEEPLSLDELACQAGLSKRQLSRLFRNHVGAPPLRHYLNLRLDRAQQLLQQTRMPVFEVGLACGFSSAPYFSRAYHARFGHPPVQERRDDRPRQTPFGPA</sequence>
<dbReference type="InterPro" id="IPR052158">
    <property type="entry name" value="INH-QAR"/>
</dbReference>
<dbReference type="SUPFAM" id="SSF52317">
    <property type="entry name" value="Class I glutamine amidotransferase-like"/>
    <property type="match status" value="1"/>
</dbReference>
<dbReference type="PANTHER" id="PTHR43130">
    <property type="entry name" value="ARAC-FAMILY TRANSCRIPTIONAL REGULATOR"/>
    <property type="match status" value="1"/>
</dbReference>
<evidence type="ECO:0000256" key="1">
    <source>
        <dbReference type="ARBA" id="ARBA00023015"/>
    </source>
</evidence>
<feature type="region of interest" description="Disordered" evidence="3">
    <location>
        <begin position="312"/>
        <end position="331"/>
    </location>
</feature>
<dbReference type="InterPro" id="IPR009057">
    <property type="entry name" value="Homeodomain-like_sf"/>
</dbReference>
<accession>A0ABT5YJ82</accession>
<dbReference type="SUPFAM" id="SSF46689">
    <property type="entry name" value="Homeodomain-like"/>
    <property type="match status" value="2"/>
</dbReference>